<keyword evidence="1" id="KW-0732">Signal</keyword>
<evidence type="ECO:0000259" key="2">
    <source>
        <dbReference type="Pfam" id="PF07987"/>
    </source>
</evidence>
<dbReference type="HOGENOM" id="CLU_087540_2_1_0"/>
<dbReference type="Pfam" id="PF07987">
    <property type="entry name" value="DUF1775"/>
    <property type="match status" value="1"/>
</dbReference>
<dbReference type="InterPro" id="IPR012533">
    <property type="entry name" value="YcnI-copper_dom"/>
</dbReference>
<dbReference type="RefSeq" id="WP_015236297.1">
    <property type="nucleotide sequence ID" value="NC_019793.1"/>
</dbReference>
<feature type="chain" id="PRO_5003939586" description="YncI copper-binding domain-containing protein" evidence="1">
    <location>
        <begin position="25"/>
        <end position="152"/>
    </location>
</feature>
<feature type="signal peptide" evidence="1">
    <location>
        <begin position="1"/>
        <end position="24"/>
    </location>
</feature>
<keyword evidence="4" id="KW-1185">Reference proteome</keyword>
<dbReference type="OrthoDB" id="69896at2"/>
<sequence>MLHRILAVTAATFASLAFTSLALAHATVKTDTGVSESKAGAYETYRLQVPVEKEIATTEVRLIVPPGLRVGTFQPVPGWTRTVVRDAQGHITEVTWRGRLNPMEFQRFLISARNPADAATLSWVVHQKYADGSVVRWDDSSEQTPASKTVVR</sequence>
<evidence type="ECO:0000256" key="1">
    <source>
        <dbReference type="SAM" id="SignalP"/>
    </source>
</evidence>
<dbReference type="KEGG" id="dpd:Deipe_2530"/>
<gene>
    <name evidence="3" type="ordered locus">Deipe_2530</name>
</gene>
<protein>
    <recommendedName>
        <fullName evidence="2">YncI copper-binding domain-containing protein</fullName>
    </recommendedName>
</protein>
<evidence type="ECO:0000313" key="3">
    <source>
        <dbReference type="EMBL" id="AFZ67995.1"/>
    </source>
</evidence>
<name>L0A4P5_DEIPD</name>
<proteinExistence type="predicted"/>
<dbReference type="Proteomes" id="UP000010467">
    <property type="component" value="Chromosome"/>
</dbReference>
<dbReference type="PATRIC" id="fig|937777.3.peg.2536"/>
<feature type="domain" description="YncI copper-binding" evidence="2">
    <location>
        <begin position="35"/>
        <end position="143"/>
    </location>
</feature>
<dbReference type="Gene3D" id="2.60.40.2230">
    <property type="entry name" value="Uncharacterised protein YcnI-like PF07987, DUF1775"/>
    <property type="match status" value="1"/>
</dbReference>
<dbReference type="EMBL" id="CP003382">
    <property type="protein sequence ID" value="AFZ67995.1"/>
    <property type="molecule type" value="Genomic_DNA"/>
</dbReference>
<dbReference type="STRING" id="937777.Deipe_2530"/>
<reference evidence="4" key="1">
    <citation type="submission" date="2012-03" db="EMBL/GenBank/DDBJ databases">
        <title>Complete sequence of chromosome of Deinococcus peraridilitoris DSM 19664.</title>
        <authorList>
            <person name="Lucas S."/>
            <person name="Copeland A."/>
            <person name="Lapidus A."/>
            <person name="Glavina del Rio T."/>
            <person name="Dalin E."/>
            <person name="Tice H."/>
            <person name="Bruce D."/>
            <person name="Goodwin L."/>
            <person name="Pitluck S."/>
            <person name="Peters L."/>
            <person name="Mikhailova N."/>
            <person name="Lu M."/>
            <person name="Kyrpides N."/>
            <person name="Mavromatis K."/>
            <person name="Ivanova N."/>
            <person name="Brettin T."/>
            <person name="Detter J.C."/>
            <person name="Han C."/>
            <person name="Larimer F."/>
            <person name="Land M."/>
            <person name="Hauser L."/>
            <person name="Markowitz V."/>
            <person name="Cheng J.-F."/>
            <person name="Hugenholtz P."/>
            <person name="Woyke T."/>
            <person name="Wu D."/>
            <person name="Pukall R."/>
            <person name="Steenblock K."/>
            <person name="Brambilla E."/>
            <person name="Klenk H.-P."/>
            <person name="Eisen J.A."/>
        </authorList>
    </citation>
    <scope>NUCLEOTIDE SEQUENCE [LARGE SCALE GENOMIC DNA]</scope>
    <source>
        <strain evidence="4">DSM 19664 / LMG 22246 / CIP 109416 / KR-200</strain>
    </source>
</reference>
<evidence type="ECO:0000313" key="4">
    <source>
        <dbReference type="Proteomes" id="UP000010467"/>
    </source>
</evidence>
<dbReference type="InterPro" id="IPR038507">
    <property type="entry name" value="YcnI-like_sf"/>
</dbReference>
<dbReference type="AlphaFoldDB" id="L0A4P5"/>
<organism evidence="3 4">
    <name type="scientific">Deinococcus peraridilitoris (strain DSM 19664 / LMG 22246 / CIP 109416 / KR-200)</name>
    <dbReference type="NCBI Taxonomy" id="937777"/>
    <lineage>
        <taxon>Bacteria</taxon>
        <taxon>Thermotogati</taxon>
        <taxon>Deinococcota</taxon>
        <taxon>Deinococci</taxon>
        <taxon>Deinococcales</taxon>
        <taxon>Deinococcaceae</taxon>
        <taxon>Deinococcus</taxon>
    </lineage>
</organism>
<accession>L0A4P5</accession>
<dbReference type="eggNOG" id="COG4549">
    <property type="taxonomic scope" value="Bacteria"/>
</dbReference>